<dbReference type="Gene3D" id="1.10.260.40">
    <property type="entry name" value="lambda repressor-like DNA-binding domains"/>
    <property type="match status" value="1"/>
</dbReference>
<dbReference type="GO" id="GO:0003677">
    <property type="term" value="F:DNA binding"/>
    <property type="evidence" value="ECO:0007669"/>
    <property type="project" value="InterPro"/>
</dbReference>
<dbReference type="InterPro" id="IPR010982">
    <property type="entry name" value="Lambda_DNA-bd_dom_sf"/>
</dbReference>
<accession>A0A644V6P3</accession>
<dbReference type="SUPFAM" id="SSF47413">
    <property type="entry name" value="lambda repressor-like DNA-binding domains"/>
    <property type="match status" value="1"/>
</dbReference>
<dbReference type="CDD" id="cd00093">
    <property type="entry name" value="HTH_XRE"/>
    <property type="match status" value="1"/>
</dbReference>
<reference evidence="1" key="1">
    <citation type="submission" date="2019-08" db="EMBL/GenBank/DDBJ databases">
        <authorList>
            <person name="Kucharzyk K."/>
            <person name="Murdoch R.W."/>
            <person name="Higgins S."/>
            <person name="Loffler F."/>
        </authorList>
    </citation>
    <scope>NUCLEOTIDE SEQUENCE</scope>
</reference>
<dbReference type="PANTHER" id="PTHR40730">
    <property type="entry name" value="TRANSCRIPTIONAL REGULATOR PROTEIN-LIKE PROTEIN"/>
    <property type="match status" value="1"/>
</dbReference>
<dbReference type="PANTHER" id="PTHR40730:SF3">
    <property type="entry name" value="HTH CRO_C1-TYPE DOMAIN-CONTAINING PROTEIN"/>
    <property type="match status" value="1"/>
</dbReference>
<sequence length="107" mass="11395">MVKVPCQQIVWDIIPAIQAALAAELVSLGVSQIQVAAHLSLAPSAVSQYLSGKRGYRIVFDDSIKEVISKLAEDIKSGSVSDDDLSAEFCSICRSLRGDKSCGTPLD</sequence>
<comment type="caution">
    <text evidence="1">The sequence shown here is derived from an EMBL/GenBank/DDBJ whole genome shotgun (WGS) entry which is preliminary data.</text>
</comment>
<dbReference type="AlphaFoldDB" id="A0A644V6P3"/>
<dbReference type="InterPro" id="IPR001387">
    <property type="entry name" value="Cro/C1-type_HTH"/>
</dbReference>
<evidence type="ECO:0008006" key="2">
    <source>
        <dbReference type="Google" id="ProtNLM"/>
    </source>
</evidence>
<proteinExistence type="predicted"/>
<protein>
    <recommendedName>
        <fullName evidence="2">HTH cro/C1-type domain-containing protein</fullName>
    </recommendedName>
</protein>
<gene>
    <name evidence="1" type="ORF">SDC9_32442</name>
</gene>
<dbReference type="EMBL" id="VSSQ01000222">
    <property type="protein sequence ID" value="MPL86462.1"/>
    <property type="molecule type" value="Genomic_DNA"/>
</dbReference>
<evidence type="ECO:0000313" key="1">
    <source>
        <dbReference type="EMBL" id="MPL86462.1"/>
    </source>
</evidence>
<name>A0A644V6P3_9ZZZZ</name>
<organism evidence="1">
    <name type="scientific">bioreactor metagenome</name>
    <dbReference type="NCBI Taxonomy" id="1076179"/>
    <lineage>
        <taxon>unclassified sequences</taxon>
        <taxon>metagenomes</taxon>
        <taxon>ecological metagenomes</taxon>
    </lineage>
</organism>